<dbReference type="Proteomes" id="UP000199062">
    <property type="component" value="Unassembled WGS sequence"/>
</dbReference>
<evidence type="ECO:0000256" key="1">
    <source>
        <dbReference type="SAM" id="MobiDB-lite"/>
    </source>
</evidence>
<name>A0A1I6KTA9_9EURY</name>
<sequence>MDGSDPLDSMGAVGGTDGQAGDDQGATGWGLVATYDGAAALIAALLDLDADAEYTKTELSDASGVAYKTLYLDGTVEALVDAGFLEREQRDGEETTFRIATESSVFEAAAAFETAAADG</sequence>
<dbReference type="AlphaFoldDB" id="A0A1I6KTA9"/>
<reference evidence="2 3" key="1">
    <citation type="submission" date="2016-10" db="EMBL/GenBank/DDBJ databases">
        <authorList>
            <person name="de Groot N.N."/>
        </authorList>
    </citation>
    <scope>NUCLEOTIDE SEQUENCE [LARGE SCALE GENOMIC DNA]</scope>
    <source>
        <strain evidence="2 3">CGMCC 1.10457</strain>
    </source>
</reference>
<gene>
    <name evidence="2" type="ORF">SAMN05216559_1520</name>
</gene>
<keyword evidence="3" id="KW-1185">Reference proteome</keyword>
<evidence type="ECO:0000313" key="2">
    <source>
        <dbReference type="EMBL" id="SFR94417.1"/>
    </source>
</evidence>
<evidence type="ECO:0000313" key="3">
    <source>
        <dbReference type="Proteomes" id="UP000199062"/>
    </source>
</evidence>
<feature type="region of interest" description="Disordered" evidence="1">
    <location>
        <begin position="1"/>
        <end position="26"/>
    </location>
</feature>
<accession>A0A1I6KTA9</accession>
<proteinExistence type="predicted"/>
<dbReference type="EMBL" id="FOZK01000001">
    <property type="protein sequence ID" value="SFR94417.1"/>
    <property type="molecule type" value="Genomic_DNA"/>
</dbReference>
<dbReference type="STRING" id="767519.SAMN05216559_1520"/>
<protein>
    <submittedName>
        <fullName evidence="2">Uncharacterized protein</fullName>
    </submittedName>
</protein>
<dbReference type="RefSeq" id="WP_245778618.1">
    <property type="nucleotide sequence ID" value="NZ_FOZK01000001.1"/>
</dbReference>
<organism evidence="2 3">
    <name type="scientific">Halomicrobium zhouii</name>
    <dbReference type="NCBI Taxonomy" id="767519"/>
    <lineage>
        <taxon>Archaea</taxon>
        <taxon>Methanobacteriati</taxon>
        <taxon>Methanobacteriota</taxon>
        <taxon>Stenosarchaea group</taxon>
        <taxon>Halobacteria</taxon>
        <taxon>Halobacteriales</taxon>
        <taxon>Haloarculaceae</taxon>
        <taxon>Halomicrobium</taxon>
    </lineage>
</organism>